<keyword evidence="4" id="KW-1185">Reference proteome</keyword>
<feature type="domain" description="BD-FAE-like" evidence="2">
    <location>
        <begin position="266"/>
        <end position="475"/>
    </location>
</feature>
<sequence>MSADNLAELRVRFRVDTATALSGNVYIDDVELAGEPLSGTIPEPEGPDITFFNDNFDDPDNYGSGGGVVIPSPWVQEGANASAAKTSVSASAPSLPNLVKMDSKDALALPLNTTGYGSIKLSYYTRASSYISGSIIAEWSPDDGASWTTLEEFKLPPGTTEQKNSEPNTLKSWTLASNANNNAHVKIRFRVGDTMNANMYIDSVSIAGQAIPGIPPAASPVPVTPPTEPAPFTPPAGVTLYEDVEIGMAGTRPLYTSIAVPETVPASPMPVVVYIHGGGWNHGDRKQALSTICSYVTKRGYIGVSLDYRLTPEAPYPAQIQDVKLAIRYLRAHAAQYGIDPDRIGVWGSSAGGHLASLLGTSGDLTSADQVTLDNGHTVNVPDLEGSGGWPQYSDKVQAVADWYGPADFTTEFANSYSSVTALLGGHNAFSVPDEARLAMPGTYASPDDPPIWIRHGDADATIPYTDSVTFANQLTAAGVPVVDLKIVPGQGHGFTGTASEQANAEAWTFLDQYVKNRTVTEHVYYKAGYQP</sequence>
<dbReference type="SUPFAM" id="SSF53474">
    <property type="entry name" value="alpha/beta-Hydrolases"/>
    <property type="match status" value="1"/>
</dbReference>
<keyword evidence="1" id="KW-0378">Hydrolase</keyword>
<dbReference type="Gene3D" id="2.60.120.260">
    <property type="entry name" value="Galactose-binding domain-like"/>
    <property type="match status" value="1"/>
</dbReference>
<dbReference type="PANTHER" id="PTHR48081:SF13">
    <property type="entry name" value="ALPHA_BETA HYDROLASE"/>
    <property type="match status" value="1"/>
</dbReference>
<dbReference type="GO" id="GO:0016787">
    <property type="term" value="F:hydrolase activity"/>
    <property type="evidence" value="ECO:0007669"/>
    <property type="project" value="UniProtKB-KW"/>
</dbReference>
<proteinExistence type="predicted"/>
<dbReference type="InterPro" id="IPR029058">
    <property type="entry name" value="AB_hydrolase_fold"/>
</dbReference>
<evidence type="ECO:0000313" key="3">
    <source>
        <dbReference type="EMBL" id="OXM87351.1"/>
    </source>
</evidence>
<protein>
    <recommendedName>
        <fullName evidence="2">BD-FAE-like domain-containing protein</fullName>
    </recommendedName>
</protein>
<gene>
    <name evidence="3" type="ORF">CF651_05535</name>
</gene>
<organism evidence="3 4">
    <name type="scientific">Paenibacillus rigui</name>
    <dbReference type="NCBI Taxonomy" id="554312"/>
    <lineage>
        <taxon>Bacteria</taxon>
        <taxon>Bacillati</taxon>
        <taxon>Bacillota</taxon>
        <taxon>Bacilli</taxon>
        <taxon>Bacillales</taxon>
        <taxon>Paenibacillaceae</taxon>
        <taxon>Paenibacillus</taxon>
    </lineage>
</organism>
<dbReference type="EMBL" id="NMQW01000008">
    <property type="protein sequence ID" value="OXM87351.1"/>
    <property type="molecule type" value="Genomic_DNA"/>
</dbReference>
<dbReference type="Proteomes" id="UP000215509">
    <property type="component" value="Unassembled WGS sequence"/>
</dbReference>
<accession>A0A229UVP0</accession>
<evidence type="ECO:0000259" key="2">
    <source>
        <dbReference type="Pfam" id="PF20434"/>
    </source>
</evidence>
<dbReference type="Gene3D" id="3.40.50.1820">
    <property type="entry name" value="alpha/beta hydrolase"/>
    <property type="match status" value="1"/>
</dbReference>
<evidence type="ECO:0000256" key="1">
    <source>
        <dbReference type="ARBA" id="ARBA00022801"/>
    </source>
</evidence>
<name>A0A229UVP0_9BACL</name>
<dbReference type="OrthoDB" id="179999at2"/>
<dbReference type="PANTHER" id="PTHR48081">
    <property type="entry name" value="AB HYDROLASE SUPERFAMILY PROTEIN C4A8.06C"/>
    <property type="match status" value="1"/>
</dbReference>
<dbReference type="AlphaFoldDB" id="A0A229UVP0"/>
<dbReference type="Pfam" id="PF20434">
    <property type="entry name" value="BD-FAE"/>
    <property type="match status" value="1"/>
</dbReference>
<dbReference type="InterPro" id="IPR049492">
    <property type="entry name" value="BD-FAE-like_dom"/>
</dbReference>
<dbReference type="InterPro" id="IPR050300">
    <property type="entry name" value="GDXG_lipolytic_enzyme"/>
</dbReference>
<evidence type="ECO:0000313" key="4">
    <source>
        <dbReference type="Proteomes" id="UP000215509"/>
    </source>
</evidence>
<comment type="caution">
    <text evidence="3">The sequence shown here is derived from an EMBL/GenBank/DDBJ whole genome shotgun (WGS) entry which is preliminary data.</text>
</comment>
<reference evidence="3 4" key="1">
    <citation type="submission" date="2017-07" db="EMBL/GenBank/DDBJ databases">
        <title>Genome sequencing and assembly of Paenibacillus rigui.</title>
        <authorList>
            <person name="Mayilraj S."/>
        </authorList>
    </citation>
    <scope>NUCLEOTIDE SEQUENCE [LARGE SCALE GENOMIC DNA]</scope>
    <source>
        <strain evidence="3 4">JCM 16352</strain>
    </source>
</reference>